<name>A0A943DAZ1_9FIRM</name>
<dbReference type="EMBL" id="JAGZGG010000033">
    <property type="protein sequence ID" value="MBS5333197.1"/>
    <property type="molecule type" value="Genomic_DNA"/>
</dbReference>
<evidence type="ECO:0000313" key="1">
    <source>
        <dbReference type="EMBL" id="MBS5333197.1"/>
    </source>
</evidence>
<reference evidence="1" key="1">
    <citation type="submission" date="2021-02" db="EMBL/GenBank/DDBJ databases">
        <title>Infant gut strain persistence is associated with maternal origin, phylogeny, and functional potential including surface adhesion and iron acquisition.</title>
        <authorList>
            <person name="Lou Y.C."/>
        </authorList>
    </citation>
    <scope>NUCLEOTIDE SEQUENCE</scope>
    <source>
        <strain evidence="1">L3_101_000M1_dasL3_101_000M1_concoct_87</strain>
    </source>
</reference>
<accession>A0A943DAZ1</accession>
<evidence type="ECO:0000313" key="2">
    <source>
        <dbReference type="Proteomes" id="UP000759273"/>
    </source>
</evidence>
<sequence length="180" mass="19083">MNASDPRAYRRAALLALLLAAVLAVVTCAVGLTRVQVPQNRFTTGTVAIDLNGGKPILTEDEYLFEPGMTVNKDFTLSNTGTADVYYKLYFRDVSGELADVLEVTLTDGSDVLYTGTLAGLTRSTAATAPAVLAVGQARTLQASFHCPENTGNAAQQARMSFVLCADAVQTKNNPTGLFD</sequence>
<protein>
    <submittedName>
        <fullName evidence="1">Uncharacterized protein</fullName>
    </submittedName>
</protein>
<proteinExistence type="predicted"/>
<gene>
    <name evidence="1" type="ORF">KHY36_11800</name>
</gene>
<dbReference type="AlphaFoldDB" id="A0A943DAZ1"/>
<comment type="caution">
    <text evidence="1">The sequence shown here is derived from an EMBL/GenBank/DDBJ whole genome shotgun (WGS) entry which is preliminary data.</text>
</comment>
<dbReference type="Proteomes" id="UP000759273">
    <property type="component" value="Unassembled WGS sequence"/>
</dbReference>
<organism evidence="1 2">
    <name type="scientific">Subdoligranulum variabile</name>
    <dbReference type="NCBI Taxonomy" id="214851"/>
    <lineage>
        <taxon>Bacteria</taxon>
        <taxon>Bacillati</taxon>
        <taxon>Bacillota</taxon>
        <taxon>Clostridia</taxon>
        <taxon>Eubacteriales</taxon>
        <taxon>Oscillospiraceae</taxon>
        <taxon>Subdoligranulum</taxon>
    </lineage>
</organism>